<dbReference type="PANTHER" id="PTHR38590">
    <property type="entry name" value="BLL0828 PROTEIN"/>
    <property type="match status" value="1"/>
</dbReference>
<gene>
    <name evidence="2" type="ORF">GCM10011322_01740</name>
</gene>
<dbReference type="Gene3D" id="3.40.960.10">
    <property type="entry name" value="VSR Endonuclease"/>
    <property type="match status" value="1"/>
</dbReference>
<dbReference type="CDD" id="cd01038">
    <property type="entry name" value="Endonuclease_DUF559"/>
    <property type="match status" value="1"/>
</dbReference>
<dbReference type="InterPro" id="IPR007569">
    <property type="entry name" value="DUF559"/>
</dbReference>
<dbReference type="SUPFAM" id="SSF52980">
    <property type="entry name" value="Restriction endonuclease-like"/>
    <property type="match status" value="1"/>
</dbReference>
<dbReference type="RefSeq" id="WP_188908503.1">
    <property type="nucleotide sequence ID" value="NZ_BMMF01000001.1"/>
</dbReference>
<dbReference type="InterPro" id="IPR011335">
    <property type="entry name" value="Restrct_endonuc-II-like"/>
</dbReference>
<dbReference type="InterPro" id="IPR047216">
    <property type="entry name" value="Endonuclease_DUF559_bact"/>
</dbReference>
<evidence type="ECO:0000259" key="1">
    <source>
        <dbReference type="Pfam" id="PF04480"/>
    </source>
</evidence>
<reference evidence="2 3" key="1">
    <citation type="journal article" date="2014" name="Int. J. Syst. Evol. Microbiol.">
        <title>Complete genome sequence of Corynebacterium casei LMG S-19264T (=DSM 44701T), isolated from a smear-ripened cheese.</title>
        <authorList>
            <consortium name="US DOE Joint Genome Institute (JGI-PGF)"/>
            <person name="Walter F."/>
            <person name="Albersmeier A."/>
            <person name="Kalinowski J."/>
            <person name="Ruckert C."/>
        </authorList>
    </citation>
    <scope>NUCLEOTIDE SEQUENCE [LARGE SCALE GENOMIC DNA]</scope>
    <source>
        <strain evidence="2 3">CGMCC 1.9161</strain>
    </source>
</reference>
<dbReference type="PANTHER" id="PTHR38590:SF1">
    <property type="entry name" value="BLL0828 PROTEIN"/>
    <property type="match status" value="1"/>
</dbReference>
<evidence type="ECO:0000313" key="3">
    <source>
        <dbReference type="Proteomes" id="UP000600449"/>
    </source>
</evidence>
<accession>A0A917Q3V6</accession>
<dbReference type="Proteomes" id="UP000600449">
    <property type="component" value="Unassembled WGS sequence"/>
</dbReference>
<evidence type="ECO:0000313" key="2">
    <source>
        <dbReference type="EMBL" id="GGK18682.1"/>
    </source>
</evidence>
<comment type="caution">
    <text evidence="2">The sequence shown here is derived from an EMBL/GenBank/DDBJ whole genome shotgun (WGS) entry which is preliminary data.</text>
</comment>
<keyword evidence="2" id="KW-0808">Transferase</keyword>
<organism evidence="2 3">
    <name type="scientific">Salinarimonas ramus</name>
    <dbReference type="NCBI Taxonomy" id="690164"/>
    <lineage>
        <taxon>Bacteria</taxon>
        <taxon>Pseudomonadati</taxon>
        <taxon>Pseudomonadota</taxon>
        <taxon>Alphaproteobacteria</taxon>
        <taxon>Hyphomicrobiales</taxon>
        <taxon>Salinarimonadaceae</taxon>
        <taxon>Salinarimonas</taxon>
    </lineage>
</organism>
<proteinExistence type="predicted"/>
<feature type="domain" description="DUF559" evidence="1">
    <location>
        <begin position="15"/>
        <end position="121"/>
    </location>
</feature>
<keyword evidence="2" id="KW-0489">Methyltransferase</keyword>
<dbReference type="GO" id="GO:0032259">
    <property type="term" value="P:methylation"/>
    <property type="evidence" value="ECO:0007669"/>
    <property type="project" value="UniProtKB-KW"/>
</dbReference>
<dbReference type="GO" id="GO:0008168">
    <property type="term" value="F:methyltransferase activity"/>
    <property type="evidence" value="ECO:0007669"/>
    <property type="project" value="UniProtKB-KW"/>
</dbReference>
<dbReference type="AlphaFoldDB" id="A0A917Q3V6"/>
<protein>
    <submittedName>
        <fullName evidence="2">DNA methyltransferase</fullName>
    </submittedName>
</protein>
<keyword evidence="3" id="KW-1185">Reference proteome</keyword>
<sequence length="129" mass="15034">MPRQAVGRPSSTVSTATAQRLRFEATPQERRMWAALRRLRPAGYHFRRQVPIGPYVVDFACLKARLLVEIDGAHHGEAPFEARDRARDAHLRREGFRIARYWNGQVLQELPDVMDDLHARLTDPERYWS</sequence>
<dbReference type="EMBL" id="BMMF01000001">
    <property type="protein sequence ID" value="GGK18682.1"/>
    <property type="molecule type" value="Genomic_DNA"/>
</dbReference>
<name>A0A917Q3V6_9HYPH</name>
<dbReference type="Pfam" id="PF04480">
    <property type="entry name" value="DUF559"/>
    <property type="match status" value="1"/>
</dbReference>